<organism evidence="1 2">
    <name type="scientific">Leptospira fainei serovar Hurstbridge str. BUT 6</name>
    <dbReference type="NCBI Taxonomy" id="1193011"/>
    <lineage>
        <taxon>Bacteria</taxon>
        <taxon>Pseudomonadati</taxon>
        <taxon>Spirochaetota</taxon>
        <taxon>Spirochaetia</taxon>
        <taxon>Leptospirales</taxon>
        <taxon>Leptospiraceae</taxon>
        <taxon>Leptospira</taxon>
    </lineage>
</organism>
<reference evidence="1" key="1">
    <citation type="submission" date="2013-04" db="EMBL/GenBank/DDBJ databases">
        <authorList>
            <person name="Harkins D.M."/>
            <person name="Durkin A.S."/>
            <person name="Selengut J.D."/>
            <person name="Sanka R."/>
            <person name="DePew J."/>
            <person name="Purushe J."/>
            <person name="Ahmed A."/>
            <person name="van der Linden H."/>
            <person name="Goris M.G.A."/>
            <person name="Hartskeerl R.A."/>
            <person name="Vinetz J.M."/>
            <person name="Sutton G.G."/>
            <person name="Nelson W.C."/>
            <person name="Fouts D.E."/>
        </authorList>
    </citation>
    <scope>NUCLEOTIDE SEQUENCE [LARGE SCALE GENOMIC DNA]</scope>
    <source>
        <strain evidence="1">BUT 6</strain>
    </source>
</reference>
<evidence type="ECO:0000313" key="1">
    <source>
        <dbReference type="EMBL" id="EPG76174.1"/>
    </source>
</evidence>
<dbReference type="STRING" id="1193011.LEP1GSC058_0838"/>
<name>S3V688_9LEPT</name>
<sequence length="64" mass="7322">MFSKLRARGHEVEFFFCASGGFGRIPHRYNPSWAGAGRWYLAATEAFIIITSYFGKPFFLPVFP</sequence>
<protein>
    <submittedName>
        <fullName evidence="1">Uncharacterized protein</fullName>
    </submittedName>
</protein>
<evidence type="ECO:0000313" key="2">
    <source>
        <dbReference type="Proteomes" id="UP000014540"/>
    </source>
</evidence>
<dbReference type="Proteomes" id="UP000014540">
    <property type="component" value="Unassembled WGS sequence"/>
</dbReference>
<comment type="caution">
    <text evidence="1">The sequence shown here is derived from an EMBL/GenBank/DDBJ whole genome shotgun (WGS) entry which is preliminary data.</text>
</comment>
<keyword evidence="2" id="KW-1185">Reference proteome</keyword>
<dbReference type="EMBL" id="AKWZ02000002">
    <property type="protein sequence ID" value="EPG76174.1"/>
    <property type="molecule type" value="Genomic_DNA"/>
</dbReference>
<accession>S3V688</accession>
<gene>
    <name evidence="1" type="ORF">LEP1GSC058_0838</name>
</gene>
<proteinExistence type="predicted"/>
<dbReference type="AlphaFoldDB" id="S3V688"/>